<evidence type="ECO:0000313" key="1">
    <source>
        <dbReference type="EMBL" id="KAB8248737.1"/>
    </source>
</evidence>
<organism evidence="1">
    <name type="scientific">Aspergillus flavus</name>
    <dbReference type="NCBI Taxonomy" id="5059"/>
    <lineage>
        <taxon>Eukaryota</taxon>
        <taxon>Fungi</taxon>
        <taxon>Dikarya</taxon>
        <taxon>Ascomycota</taxon>
        <taxon>Pezizomycotina</taxon>
        <taxon>Eurotiomycetes</taxon>
        <taxon>Eurotiomycetidae</taxon>
        <taxon>Eurotiales</taxon>
        <taxon>Aspergillaceae</taxon>
        <taxon>Aspergillus</taxon>
        <taxon>Aspergillus subgen. Circumdati</taxon>
    </lineage>
</organism>
<dbReference type="AlphaFoldDB" id="A0A5N6H3L8"/>
<reference evidence="1" key="1">
    <citation type="submission" date="2019-04" db="EMBL/GenBank/DDBJ databases">
        <title>Friends and foes A comparative genomics study of 23 Aspergillus species from section Flavi.</title>
        <authorList>
            <consortium name="DOE Joint Genome Institute"/>
            <person name="Kjaerbolling I."/>
            <person name="Vesth T."/>
            <person name="Frisvad J.C."/>
            <person name="Nybo J.L."/>
            <person name="Theobald S."/>
            <person name="Kildgaard S."/>
            <person name="Isbrandt T."/>
            <person name="Kuo A."/>
            <person name="Sato A."/>
            <person name="Lyhne E.K."/>
            <person name="Kogle M.E."/>
            <person name="Wiebenga A."/>
            <person name="Kun R.S."/>
            <person name="Lubbers R.J."/>
            <person name="Makela M.R."/>
            <person name="Barry K."/>
            <person name="Chovatia M."/>
            <person name="Clum A."/>
            <person name="Daum C."/>
            <person name="Haridas S."/>
            <person name="He G."/>
            <person name="LaButti K."/>
            <person name="Lipzen A."/>
            <person name="Mondo S."/>
            <person name="Riley R."/>
            <person name="Salamov A."/>
            <person name="Simmons B.A."/>
            <person name="Magnuson J.K."/>
            <person name="Henrissat B."/>
            <person name="Mortensen U.H."/>
            <person name="Larsen T.O."/>
            <person name="Devries R.P."/>
            <person name="Grigoriev I.V."/>
            <person name="Machida M."/>
            <person name="Baker S.E."/>
            <person name="Andersen M.R."/>
        </authorList>
    </citation>
    <scope>NUCLEOTIDE SEQUENCE [LARGE SCALE GENOMIC DNA]</scope>
    <source>
        <strain evidence="1">CBS 121.62</strain>
    </source>
</reference>
<proteinExistence type="predicted"/>
<dbReference type="Proteomes" id="UP000325434">
    <property type="component" value="Unassembled WGS sequence"/>
</dbReference>
<protein>
    <submittedName>
        <fullName evidence="1">Uncharacterized protein</fullName>
    </submittedName>
</protein>
<gene>
    <name evidence="1" type="ORF">BDV35DRAFT_378724</name>
</gene>
<accession>A0A5N6H3L8</accession>
<dbReference type="VEuPathDB" id="FungiDB:F9C07_2276929"/>
<dbReference type="EMBL" id="ML734577">
    <property type="protein sequence ID" value="KAB8248737.1"/>
    <property type="molecule type" value="Genomic_DNA"/>
</dbReference>
<dbReference type="VEuPathDB" id="FungiDB:AFLA_012470"/>
<name>A0A5N6H3L8_ASPFL</name>
<sequence>MFVLHDSDSTYSKQYTKLSIFYFDILTRYFLGMRFQYLFLTLGATLSAAAQDRGQCYSIGQMYPSTDRVSGRSECCPDGTEYNGNICEPLPTCFNPDEYFDTVDRVCRAKKDCGDGNYFYIRERKCKPIPPCLDDEFFDGQYCVRKPQCQDGYYFEKTGCVLKPRCEDDEWFDGRNCVEKPQDCGAGKHWDFKANQCVPNPPCDADSYWTGTGCAKRPRCRNPHHFFDGVDCVPCPNPDEYWNGNACVSRPVCAEDEYYDGNSCKKIPKCGQGQYWNRKKNICDQVQHCSLGEWFNGESCEAISYPPYGGRLCLISCDKLRSGTP</sequence>